<sequence>MRRGSGAVYGARGPVDAEWKAPVEVSIDERIVRLQGVAQHVTRHRDQTRLFVRVIGVMVIRRIGGVKGELQIVIVRMIAVIMGMGIVCDDDCRRGHRKVNQPAIGLCDLSA</sequence>
<comment type="caution">
    <text evidence="1">The sequence shown here is derived from an EMBL/GenBank/DDBJ whole genome shotgun (WGS) entry which is preliminary data.</text>
</comment>
<evidence type="ECO:0000313" key="1">
    <source>
        <dbReference type="EMBL" id="CAD7025879.1"/>
    </source>
</evidence>
<reference evidence="1 2" key="1">
    <citation type="submission" date="2020-11" db="EMBL/GenBank/DDBJ databases">
        <authorList>
            <person name="Lassalle F."/>
        </authorList>
    </citation>
    <scope>NUCLEOTIDE SEQUENCE [LARGE SCALE GENOMIC DNA]</scope>
    <source>
        <strain evidence="1 2">AB21</strain>
    </source>
</reference>
<dbReference type="RefSeq" id="WP_185929034.1">
    <property type="nucleotide sequence ID" value="NZ_CABFWE030000002.1"/>
</dbReference>
<gene>
    <name evidence="1" type="ORF">RHAB21_01193</name>
</gene>
<evidence type="ECO:0008006" key="3">
    <source>
        <dbReference type="Google" id="ProtNLM"/>
    </source>
</evidence>
<organism evidence="1 2">
    <name type="scientific">Pseudorhizobium halotolerans</name>
    <dbReference type="NCBI Taxonomy" id="1233081"/>
    <lineage>
        <taxon>Bacteria</taxon>
        <taxon>Pseudomonadati</taxon>
        <taxon>Pseudomonadota</taxon>
        <taxon>Alphaproteobacteria</taxon>
        <taxon>Hyphomicrobiales</taxon>
        <taxon>Rhizobiaceae</taxon>
        <taxon>Rhizobium/Agrobacterium group</taxon>
        <taxon>Pseudorhizobium</taxon>
    </lineage>
</organism>
<dbReference type="EMBL" id="CABFWE030000002">
    <property type="protein sequence ID" value="CAD7025879.1"/>
    <property type="molecule type" value="Genomic_DNA"/>
</dbReference>
<dbReference type="Proteomes" id="UP000601041">
    <property type="component" value="Unassembled WGS sequence"/>
</dbReference>
<keyword evidence="2" id="KW-1185">Reference proteome</keyword>
<name>A0ABM8PEV3_9HYPH</name>
<protein>
    <recommendedName>
        <fullName evidence="3">DDE superfamily endonuclease</fullName>
    </recommendedName>
</protein>
<evidence type="ECO:0000313" key="2">
    <source>
        <dbReference type="Proteomes" id="UP000601041"/>
    </source>
</evidence>
<accession>A0ABM8PEV3</accession>
<proteinExistence type="predicted"/>